<keyword evidence="5" id="KW-0812">Transmembrane</keyword>
<dbReference type="Pfam" id="PF02321">
    <property type="entry name" value="OEP"/>
    <property type="match status" value="2"/>
</dbReference>
<comment type="subcellular location">
    <subcellularLocation>
        <location evidence="1">Cell outer membrane</location>
    </subcellularLocation>
</comment>
<reference evidence="10 11" key="1">
    <citation type="journal article" date="2021" name="Sci. Rep.">
        <title>The distribution of antibiotic resistance genes in chicken gut microbiota commensals.</title>
        <authorList>
            <person name="Juricova H."/>
            <person name="Matiasovicova J."/>
            <person name="Kubasova T."/>
            <person name="Cejkova D."/>
            <person name="Rychlik I."/>
        </authorList>
    </citation>
    <scope>NUCLEOTIDE SEQUENCE [LARGE SCALE GENOMIC DNA]</scope>
    <source>
        <strain evidence="10 11">An819</strain>
    </source>
</reference>
<dbReference type="Gene3D" id="1.20.1600.10">
    <property type="entry name" value="Outer membrane efflux proteins (OEP)"/>
    <property type="match status" value="1"/>
</dbReference>
<keyword evidence="6" id="KW-0472">Membrane</keyword>
<evidence type="ECO:0000313" key="10">
    <source>
        <dbReference type="EMBL" id="MBM6661829.1"/>
    </source>
</evidence>
<evidence type="ECO:0000256" key="9">
    <source>
        <dbReference type="SAM" id="SignalP"/>
    </source>
</evidence>
<dbReference type="InterPro" id="IPR051906">
    <property type="entry name" value="TolC-like"/>
</dbReference>
<keyword evidence="7" id="KW-0998">Cell outer membrane</keyword>
<keyword evidence="8" id="KW-0175">Coiled coil</keyword>
<evidence type="ECO:0000256" key="4">
    <source>
        <dbReference type="ARBA" id="ARBA00022452"/>
    </source>
</evidence>
<keyword evidence="4" id="KW-1134">Transmembrane beta strand</keyword>
<evidence type="ECO:0000256" key="3">
    <source>
        <dbReference type="ARBA" id="ARBA00022448"/>
    </source>
</evidence>
<evidence type="ECO:0000256" key="8">
    <source>
        <dbReference type="SAM" id="Coils"/>
    </source>
</evidence>
<dbReference type="RefSeq" id="WP_205109645.1">
    <property type="nucleotide sequence ID" value="NZ_JACJJL010000013.1"/>
</dbReference>
<dbReference type="GO" id="GO:0009279">
    <property type="term" value="C:cell outer membrane"/>
    <property type="evidence" value="ECO:0007669"/>
    <property type="project" value="UniProtKB-SubCell"/>
</dbReference>
<comment type="caution">
    <text evidence="10">The sequence shown here is derived from an EMBL/GenBank/DDBJ whole genome shotgun (WGS) entry which is preliminary data.</text>
</comment>
<protein>
    <submittedName>
        <fullName evidence="10">TolC family protein</fullName>
    </submittedName>
</protein>
<evidence type="ECO:0000256" key="2">
    <source>
        <dbReference type="ARBA" id="ARBA00007613"/>
    </source>
</evidence>
<evidence type="ECO:0000313" key="11">
    <source>
        <dbReference type="Proteomes" id="UP000764045"/>
    </source>
</evidence>
<dbReference type="SUPFAM" id="SSF56954">
    <property type="entry name" value="Outer membrane efflux proteins (OEP)"/>
    <property type="match status" value="1"/>
</dbReference>
<feature type="coiled-coil region" evidence="8">
    <location>
        <begin position="330"/>
        <end position="384"/>
    </location>
</feature>
<accession>A0A938WP93</accession>
<dbReference type="Proteomes" id="UP000764045">
    <property type="component" value="Unassembled WGS sequence"/>
</dbReference>
<keyword evidence="3" id="KW-0813">Transport</keyword>
<dbReference type="PANTHER" id="PTHR30026:SF20">
    <property type="entry name" value="OUTER MEMBRANE PROTEIN TOLC"/>
    <property type="match status" value="1"/>
</dbReference>
<evidence type="ECO:0000256" key="5">
    <source>
        <dbReference type="ARBA" id="ARBA00022692"/>
    </source>
</evidence>
<evidence type="ECO:0000256" key="6">
    <source>
        <dbReference type="ARBA" id="ARBA00023136"/>
    </source>
</evidence>
<dbReference type="EMBL" id="JACJJL010000013">
    <property type="protein sequence ID" value="MBM6661829.1"/>
    <property type="molecule type" value="Genomic_DNA"/>
</dbReference>
<organism evidence="10 11">
    <name type="scientific">Marseilla massiliensis</name>
    <dbReference type="NCBI Taxonomy" id="1841864"/>
    <lineage>
        <taxon>Bacteria</taxon>
        <taxon>Pseudomonadati</taxon>
        <taxon>Bacteroidota</taxon>
        <taxon>Bacteroidia</taxon>
        <taxon>Bacteroidales</taxon>
        <taxon>Prevotellaceae</taxon>
        <taxon>Marseilla</taxon>
    </lineage>
</organism>
<feature type="chain" id="PRO_5037130277" evidence="9">
    <location>
        <begin position="20"/>
        <end position="447"/>
    </location>
</feature>
<evidence type="ECO:0000256" key="7">
    <source>
        <dbReference type="ARBA" id="ARBA00023237"/>
    </source>
</evidence>
<dbReference type="InterPro" id="IPR003423">
    <property type="entry name" value="OMP_efflux"/>
</dbReference>
<dbReference type="GO" id="GO:1990281">
    <property type="term" value="C:efflux pump complex"/>
    <property type="evidence" value="ECO:0007669"/>
    <property type="project" value="TreeGrafter"/>
</dbReference>
<name>A0A938WP93_9BACT</name>
<sequence>MKNKIVIALMLCMSVPVVAQQKEGSKQATVTLQDCIARGLENNFSIRMVKNRQQVSDNNATPATAGLLPTVDLSASYGGDFHTSRSTSRATGIATTEKNAYDGTLDVGVDLNWTVFDGFSVWTNYKQLQLMKQQGELETRMTVEDYVASVITEYYNFIQQKIRLENFRKNMELSRERFRNVQISYSIGTYSLADYLQAKVYFNADSAQYMKQLEALNTSRINLNELLSNDDVTAFINVHDTLIDVNPNLQYEDLWRSTLATNSSLLLADNNSAVVQAEYKKVMSRDYPYVNLNVGYGYTMNRYELAATKKRDNWGLSAGVTVGFNIFDGKRRMQKNNAQLDIEYANLERENLKLSLKASLNNYWQAYKNNLQILQKERENHETAVANYGLSYYIFSEGQLSGFELREAQNSLLESEESILAAEYDTKMCEVSLMLLSGKVMEYLAGN</sequence>
<proteinExistence type="inferred from homology"/>
<comment type="similarity">
    <text evidence="2">Belongs to the outer membrane factor (OMF) (TC 1.B.17) family.</text>
</comment>
<gene>
    <name evidence="10" type="ORF">H6B30_08735</name>
</gene>
<dbReference type="PANTHER" id="PTHR30026">
    <property type="entry name" value="OUTER MEMBRANE PROTEIN TOLC"/>
    <property type="match status" value="1"/>
</dbReference>
<feature type="signal peptide" evidence="9">
    <location>
        <begin position="1"/>
        <end position="19"/>
    </location>
</feature>
<keyword evidence="9" id="KW-0732">Signal</keyword>
<dbReference type="AlphaFoldDB" id="A0A938WP93"/>
<keyword evidence="11" id="KW-1185">Reference proteome</keyword>
<dbReference type="GO" id="GO:0015288">
    <property type="term" value="F:porin activity"/>
    <property type="evidence" value="ECO:0007669"/>
    <property type="project" value="TreeGrafter"/>
</dbReference>
<evidence type="ECO:0000256" key="1">
    <source>
        <dbReference type="ARBA" id="ARBA00004442"/>
    </source>
</evidence>
<dbReference type="GO" id="GO:0015562">
    <property type="term" value="F:efflux transmembrane transporter activity"/>
    <property type="evidence" value="ECO:0007669"/>
    <property type="project" value="InterPro"/>
</dbReference>